<dbReference type="GO" id="GO:0043565">
    <property type="term" value="F:sequence-specific DNA binding"/>
    <property type="evidence" value="ECO:0007669"/>
    <property type="project" value="InterPro"/>
</dbReference>
<dbReference type="EMBL" id="SDIK01000033">
    <property type="protein sequence ID" value="TXJ62354.1"/>
    <property type="molecule type" value="Genomic_DNA"/>
</dbReference>
<sequence>MIDLAEKETLEDDERCCNQLIYLRHGKTEVLEKGGCQHLLEAQDFIFIPLGKTFSLRAVADSRLIVMTTLHISTLCLKLSAAKLEKIETTETDACKAPFNTRVFHANDSLIRCWDSIEDYLEVGFSCKEIHHLKEREIFLLLRASLPEEELRTLFRPLFDKSTDFMASVHKYADNVKTAQQLADEIGMERAYFQKVFKAHFNTSPYCWLQNLKAEKLLTILRESDIPIKNIASEMGFSSVSHLNTFCKKFFGKTSSEIRDGQFSESQFNKQK</sequence>
<keyword evidence="6" id="KW-1185">Reference proteome</keyword>
<evidence type="ECO:0000256" key="2">
    <source>
        <dbReference type="ARBA" id="ARBA00023125"/>
    </source>
</evidence>
<dbReference type="InterPro" id="IPR050204">
    <property type="entry name" value="AraC_XylS_family_regulators"/>
</dbReference>
<proteinExistence type="predicted"/>
<dbReference type="AlphaFoldDB" id="A0A5C8GKD1"/>
<gene>
    <name evidence="5" type="ORF">ETF27_04970</name>
</gene>
<keyword evidence="3" id="KW-0804">Transcription</keyword>
<organism evidence="5 6">
    <name type="scientific">Prevotella brunnea</name>
    <dbReference type="NCBI Taxonomy" id="2508867"/>
    <lineage>
        <taxon>Bacteria</taxon>
        <taxon>Pseudomonadati</taxon>
        <taxon>Bacteroidota</taxon>
        <taxon>Bacteroidia</taxon>
        <taxon>Bacteroidales</taxon>
        <taxon>Prevotellaceae</taxon>
        <taxon>Prevotella</taxon>
    </lineage>
</organism>
<evidence type="ECO:0000259" key="4">
    <source>
        <dbReference type="PROSITE" id="PS01124"/>
    </source>
</evidence>
<dbReference type="Gene3D" id="1.10.10.60">
    <property type="entry name" value="Homeodomain-like"/>
    <property type="match status" value="1"/>
</dbReference>
<evidence type="ECO:0000313" key="6">
    <source>
        <dbReference type="Proteomes" id="UP000321612"/>
    </source>
</evidence>
<dbReference type="InterPro" id="IPR018060">
    <property type="entry name" value="HTH_AraC"/>
</dbReference>
<name>A0A5C8GKD1_9BACT</name>
<dbReference type="OrthoDB" id="1031098at2"/>
<evidence type="ECO:0000256" key="3">
    <source>
        <dbReference type="ARBA" id="ARBA00023163"/>
    </source>
</evidence>
<dbReference type="SMART" id="SM00342">
    <property type="entry name" value="HTH_ARAC"/>
    <property type="match status" value="1"/>
</dbReference>
<evidence type="ECO:0000256" key="1">
    <source>
        <dbReference type="ARBA" id="ARBA00023015"/>
    </source>
</evidence>
<dbReference type="PROSITE" id="PS01124">
    <property type="entry name" value="HTH_ARAC_FAMILY_2"/>
    <property type="match status" value="1"/>
</dbReference>
<comment type="caution">
    <text evidence="5">The sequence shown here is derived from an EMBL/GenBank/DDBJ whole genome shotgun (WGS) entry which is preliminary data.</text>
</comment>
<accession>A0A5C8GKD1</accession>
<dbReference type="PANTHER" id="PTHR46796">
    <property type="entry name" value="HTH-TYPE TRANSCRIPTIONAL ACTIVATOR RHAS-RELATED"/>
    <property type="match status" value="1"/>
</dbReference>
<feature type="domain" description="HTH araC/xylS-type" evidence="4">
    <location>
        <begin position="160"/>
        <end position="261"/>
    </location>
</feature>
<dbReference type="RefSeq" id="WP_147785563.1">
    <property type="nucleotide sequence ID" value="NZ_SDIK01000033.1"/>
</dbReference>
<dbReference type="GO" id="GO:0003700">
    <property type="term" value="F:DNA-binding transcription factor activity"/>
    <property type="evidence" value="ECO:0007669"/>
    <property type="project" value="InterPro"/>
</dbReference>
<dbReference type="Proteomes" id="UP000321612">
    <property type="component" value="Unassembled WGS sequence"/>
</dbReference>
<protein>
    <submittedName>
        <fullName evidence="5">Helix-turn-helix domain-containing protein</fullName>
    </submittedName>
</protein>
<dbReference type="InterPro" id="IPR009057">
    <property type="entry name" value="Homeodomain-like_sf"/>
</dbReference>
<dbReference type="Pfam" id="PF12833">
    <property type="entry name" value="HTH_18"/>
    <property type="match status" value="1"/>
</dbReference>
<evidence type="ECO:0000313" key="5">
    <source>
        <dbReference type="EMBL" id="TXJ62354.1"/>
    </source>
</evidence>
<keyword evidence="1" id="KW-0805">Transcription regulation</keyword>
<dbReference type="SUPFAM" id="SSF46689">
    <property type="entry name" value="Homeodomain-like"/>
    <property type="match status" value="1"/>
</dbReference>
<keyword evidence="2" id="KW-0238">DNA-binding</keyword>
<reference evidence="6" key="1">
    <citation type="submission" date="2019-05" db="EMBL/GenBank/DDBJ databases">
        <title>Prevotella brunnea sp. nov., isolated from a wound of a patient.</title>
        <authorList>
            <person name="Buhl M."/>
        </authorList>
    </citation>
    <scope>NUCLEOTIDE SEQUENCE [LARGE SCALE GENOMIC DNA]</scope>
    <source>
        <strain evidence="6">A2672</strain>
    </source>
</reference>
<dbReference type="PANTHER" id="PTHR46796:SF13">
    <property type="entry name" value="HTH-TYPE TRANSCRIPTIONAL ACTIVATOR RHAS"/>
    <property type="match status" value="1"/>
</dbReference>